<dbReference type="Gene3D" id="3.40.50.2300">
    <property type="match status" value="2"/>
</dbReference>
<dbReference type="EMBL" id="WEID01000105">
    <property type="protein sequence ID" value="KAB8126547.1"/>
    <property type="molecule type" value="Genomic_DNA"/>
</dbReference>
<name>A0A7C8KRM7_9BACI</name>
<dbReference type="Proteomes" id="UP000480246">
    <property type="component" value="Unassembled WGS sequence"/>
</dbReference>
<dbReference type="SMART" id="SM00354">
    <property type="entry name" value="HTH_LACI"/>
    <property type="match status" value="1"/>
</dbReference>
<dbReference type="CDD" id="cd01392">
    <property type="entry name" value="HTH_LacI"/>
    <property type="match status" value="1"/>
</dbReference>
<dbReference type="GO" id="GO:0000976">
    <property type="term" value="F:transcription cis-regulatory region binding"/>
    <property type="evidence" value="ECO:0007669"/>
    <property type="project" value="TreeGrafter"/>
</dbReference>
<dbReference type="InterPro" id="IPR000843">
    <property type="entry name" value="HTH_LacI"/>
</dbReference>
<dbReference type="SUPFAM" id="SSF47413">
    <property type="entry name" value="lambda repressor-like DNA-binding domains"/>
    <property type="match status" value="1"/>
</dbReference>
<sequence>MKAIVLKKYTIRDIAKMAGVSPTTISKIMNKTGSISQETTEKVLKIIKETGYYPTYSAQSLASNKSNLIGIIVDGEYNVDFTHPFFNHVLNSFKNHIGTIGYDFMFFSNEKFTGEYLERCRHYKVDGCLIISGDNKDEGCIQLDQSEIPVVGVDMELSGSNSRYVMTDNRLLAEKVVQHAYLHNISSIGFIGGNQDSYITELRESGFRHAIDRYGLKLKEEWIVYGDFFDRSGYECMKQILDCDEYPELIFAASDLMALGAMAAVKERNLSIPEDIRIVGCDDIEASRFSSPTLSTVKQDKEKIGLLAAYLLSDLIEEKKTARSILVDPILVVRGSG</sequence>
<dbReference type="PROSITE" id="PS50932">
    <property type="entry name" value="HTH_LACI_2"/>
    <property type="match status" value="1"/>
</dbReference>
<gene>
    <name evidence="6" type="ORF">F9U64_19790</name>
</gene>
<dbReference type="PROSITE" id="PS00356">
    <property type="entry name" value="HTH_LACI_1"/>
    <property type="match status" value="1"/>
</dbReference>
<keyword evidence="1" id="KW-0805">Transcription regulation</keyword>
<dbReference type="InterPro" id="IPR028082">
    <property type="entry name" value="Peripla_BP_I"/>
</dbReference>
<dbReference type="Pfam" id="PF13377">
    <property type="entry name" value="Peripla_BP_3"/>
    <property type="match status" value="1"/>
</dbReference>
<dbReference type="Pfam" id="PF00356">
    <property type="entry name" value="LacI"/>
    <property type="match status" value="1"/>
</dbReference>
<dbReference type="PRINTS" id="PR00036">
    <property type="entry name" value="HTHLACI"/>
</dbReference>
<dbReference type="InterPro" id="IPR001387">
    <property type="entry name" value="Cro/C1-type_HTH"/>
</dbReference>
<comment type="caution">
    <text evidence="6">The sequence shown here is derived from an EMBL/GenBank/DDBJ whole genome shotgun (WGS) entry which is preliminary data.</text>
</comment>
<evidence type="ECO:0000313" key="7">
    <source>
        <dbReference type="Proteomes" id="UP000480246"/>
    </source>
</evidence>
<dbReference type="InterPro" id="IPR046335">
    <property type="entry name" value="LacI/GalR-like_sensor"/>
</dbReference>
<keyword evidence="2" id="KW-0238">DNA-binding</keyword>
<organism evidence="6 7">
    <name type="scientific">Gracilibacillus oryzae</name>
    <dbReference type="NCBI Taxonomy" id="1672701"/>
    <lineage>
        <taxon>Bacteria</taxon>
        <taxon>Bacillati</taxon>
        <taxon>Bacillota</taxon>
        <taxon>Bacilli</taxon>
        <taxon>Bacillales</taxon>
        <taxon>Bacillaceae</taxon>
        <taxon>Gracilibacillus</taxon>
    </lineage>
</organism>
<dbReference type="InterPro" id="IPR010982">
    <property type="entry name" value="Lambda_DNA-bd_dom_sf"/>
</dbReference>
<feature type="domain" description="HTH lacI-type" evidence="4">
    <location>
        <begin position="9"/>
        <end position="63"/>
    </location>
</feature>
<feature type="domain" description="HTH cro/C1-type" evidence="5">
    <location>
        <begin position="7"/>
        <end position="53"/>
    </location>
</feature>
<dbReference type="AlphaFoldDB" id="A0A7C8KRM7"/>
<proteinExistence type="predicted"/>
<evidence type="ECO:0000256" key="1">
    <source>
        <dbReference type="ARBA" id="ARBA00023015"/>
    </source>
</evidence>
<keyword evidence="7" id="KW-1185">Reference proteome</keyword>
<dbReference type="Gene3D" id="1.10.260.40">
    <property type="entry name" value="lambda repressor-like DNA-binding domains"/>
    <property type="match status" value="1"/>
</dbReference>
<evidence type="ECO:0000259" key="5">
    <source>
        <dbReference type="PROSITE" id="PS50943"/>
    </source>
</evidence>
<accession>A0A7C8KRM7</accession>
<keyword evidence="3" id="KW-0804">Transcription</keyword>
<dbReference type="PANTHER" id="PTHR30146:SF109">
    <property type="entry name" value="HTH-TYPE TRANSCRIPTIONAL REGULATOR GALS"/>
    <property type="match status" value="1"/>
</dbReference>
<dbReference type="PANTHER" id="PTHR30146">
    <property type="entry name" value="LACI-RELATED TRANSCRIPTIONAL REPRESSOR"/>
    <property type="match status" value="1"/>
</dbReference>
<dbReference type="OrthoDB" id="9775106at2"/>
<dbReference type="PROSITE" id="PS50943">
    <property type="entry name" value="HTH_CROC1"/>
    <property type="match status" value="1"/>
</dbReference>
<dbReference type="GO" id="GO:0003700">
    <property type="term" value="F:DNA-binding transcription factor activity"/>
    <property type="evidence" value="ECO:0007669"/>
    <property type="project" value="TreeGrafter"/>
</dbReference>
<dbReference type="SUPFAM" id="SSF53822">
    <property type="entry name" value="Periplasmic binding protein-like I"/>
    <property type="match status" value="1"/>
</dbReference>
<evidence type="ECO:0000313" key="6">
    <source>
        <dbReference type="EMBL" id="KAB8126547.1"/>
    </source>
</evidence>
<dbReference type="CDD" id="cd06267">
    <property type="entry name" value="PBP1_LacI_sugar_binding-like"/>
    <property type="match status" value="1"/>
</dbReference>
<reference evidence="6 7" key="1">
    <citation type="submission" date="2019-10" db="EMBL/GenBank/DDBJ databases">
        <title>Gracilibacillus sp. nov. isolated from rice seeds.</title>
        <authorList>
            <person name="He S."/>
        </authorList>
    </citation>
    <scope>NUCLEOTIDE SEQUENCE [LARGE SCALE GENOMIC DNA]</scope>
    <source>
        <strain evidence="6 7">TD8</strain>
    </source>
</reference>
<evidence type="ECO:0000256" key="2">
    <source>
        <dbReference type="ARBA" id="ARBA00023125"/>
    </source>
</evidence>
<evidence type="ECO:0000259" key="4">
    <source>
        <dbReference type="PROSITE" id="PS50932"/>
    </source>
</evidence>
<protein>
    <submittedName>
        <fullName evidence="6">LacI family transcriptional regulator</fullName>
    </submittedName>
</protein>
<evidence type="ECO:0000256" key="3">
    <source>
        <dbReference type="ARBA" id="ARBA00023163"/>
    </source>
</evidence>